<dbReference type="Proteomes" id="UP001189429">
    <property type="component" value="Unassembled WGS sequence"/>
</dbReference>
<dbReference type="SUPFAM" id="SSF56601">
    <property type="entry name" value="beta-lactamase/transpeptidase-like"/>
    <property type="match status" value="1"/>
</dbReference>
<keyword evidence="1" id="KW-0732">Signal</keyword>
<organism evidence="3 4">
    <name type="scientific">Prorocentrum cordatum</name>
    <dbReference type="NCBI Taxonomy" id="2364126"/>
    <lineage>
        <taxon>Eukaryota</taxon>
        <taxon>Sar</taxon>
        <taxon>Alveolata</taxon>
        <taxon>Dinophyceae</taxon>
        <taxon>Prorocentrales</taxon>
        <taxon>Prorocentraceae</taxon>
        <taxon>Prorocentrum</taxon>
    </lineage>
</organism>
<keyword evidence="4" id="KW-1185">Reference proteome</keyword>
<dbReference type="EMBL" id="CAUYUJ010019269">
    <property type="protein sequence ID" value="CAK0889785.1"/>
    <property type="molecule type" value="Genomic_DNA"/>
</dbReference>
<comment type="caution">
    <text evidence="3">The sequence shown here is derived from an EMBL/GenBank/DDBJ whole genome shotgun (WGS) entry which is preliminary data.</text>
</comment>
<dbReference type="InterPro" id="IPR012338">
    <property type="entry name" value="Beta-lactam/transpept-like"/>
</dbReference>
<feature type="domain" description="Beta-lactamase-related" evidence="2">
    <location>
        <begin position="64"/>
        <end position="173"/>
    </location>
</feature>
<name>A0ABN9WSN3_9DINO</name>
<evidence type="ECO:0000256" key="1">
    <source>
        <dbReference type="SAM" id="SignalP"/>
    </source>
</evidence>
<feature type="signal peptide" evidence="1">
    <location>
        <begin position="1"/>
        <end position="16"/>
    </location>
</feature>
<proteinExistence type="predicted"/>
<dbReference type="PANTHER" id="PTHR46825:SF9">
    <property type="entry name" value="BETA-LACTAMASE-RELATED DOMAIN-CONTAINING PROTEIN"/>
    <property type="match status" value="1"/>
</dbReference>
<evidence type="ECO:0000313" key="4">
    <source>
        <dbReference type="Proteomes" id="UP001189429"/>
    </source>
</evidence>
<sequence>MRPVILLLCLLQAVQSSVLQTRLQAMLTELAALAEVALNQSVALQIGWYGSTDHFTVAAGTVDVHGSQRNVTTEDTFLYGSGTKPFTAAALMRLIDQGKIKASDRAHIHIDPYLRANNGTELKELFGPEVHNATVLDLIRMSAGIPDFEAGSRDAYILQEGSRVWPVYDNIRYAAAYQEEYGGTCKAAEDCDCGQLPPLAKAFCEPRQEKCMKVGQYLGCLGRPNGFPLPGGWVCWNKMRVGFCPTRVKSSPLVCAPGACSFYSSASYELAGLLIAAVGVPDGKYTDMDLGNFTLPSRDDYPTLTFPPVTRTTHSEVASMKLSDHLSVPGHAALFGGSGTVVFDQNPTVLGWTCGHMIGAAGDVAKFFFDLFSPKSARRIVSNASLAEMTRTAPLSMGWGTHIEYGAGIMAVPVSNNASYWPENTSQWGFFLGHGGMTYGFSSNQGYISLADAGFSDFEHRYSIIIQLGSLQGHGDCCRSS</sequence>
<dbReference type="Gene3D" id="3.40.710.10">
    <property type="entry name" value="DD-peptidase/beta-lactamase superfamily"/>
    <property type="match status" value="2"/>
</dbReference>
<gene>
    <name evidence="3" type="ORF">PCOR1329_LOCUS70238</name>
</gene>
<evidence type="ECO:0000259" key="2">
    <source>
        <dbReference type="Pfam" id="PF00144"/>
    </source>
</evidence>
<evidence type="ECO:0000313" key="3">
    <source>
        <dbReference type="EMBL" id="CAK0889785.1"/>
    </source>
</evidence>
<dbReference type="InterPro" id="IPR001466">
    <property type="entry name" value="Beta-lactam-related"/>
</dbReference>
<protein>
    <recommendedName>
        <fullName evidence="2">Beta-lactamase-related domain-containing protein</fullName>
    </recommendedName>
</protein>
<dbReference type="PANTHER" id="PTHR46825">
    <property type="entry name" value="D-ALANYL-D-ALANINE-CARBOXYPEPTIDASE/ENDOPEPTIDASE AMPH"/>
    <property type="match status" value="1"/>
</dbReference>
<dbReference type="InterPro" id="IPR050491">
    <property type="entry name" value="AmpC-like"/>
</dbReference>
<accession>A0ABN9WSN3</accession>
<feature type="chain" id="PRO_5047284807" description="Beta-lactamase-related domain-containing protein" evidence="1">
    <location>
        <begin position="17"/>
        <end position="481"/>
    </location>
</feature>
<reference evidence="3" key="1">
    <citation type="submission" date="2023-10" db="EMBL/GenBank/DDBJ databases">
        <authorList>
            <person name="Chen Y."/>
            <person name="Shah S."/>
            <person name="Dougan E. K."/>
            <person name="Thang M."/>
            <person name="Chan C."/>
        </authorList>
    </citation>
    <scope>NUCLEOTIDE SEQUENCE [LARGE SCALE GENOMIC DNA]</scope>
</reference>
<dbReference type="Pfam" id="PF00144">
    <property type="entry name" value="Beta-lactamase"/>
    <property type="match status" value="1"/>
</dbReference>